<comment type="caution">
    <text evidence="1">The sequence shown here is derived from an EMBL/GenBank/DDBJ whole genome shotgun (WGS) entry which is preliminary data.</text>
</comment>
<sequence length="165" mass="18716">MNRLKSVKTQRDEAELEEVALEKILVIEGKASCVGEAGAGLHENQFQEIAKIAIQIWKNKNYDEYDFETDNPLSWWMTNYTGSKSIGKLAIKIFSITPHSAESPSYGTKIVEYFDIENIVCLNDEIFQDGGSDSDNEEFQDYNDELASKTGQGVFDFALQNWQLI</sequence>
<organism evidence="1 2">
    <name type="scientific">Gigaspora margarita</name>
    <dbReference type="NCBI Taxonomy" id="4874"/>
    <lineage>
        <taxon>Eukaryota</taxon>
        <taxon>Fungi</taxon>
        <taxon>Fungi incertae sedis</taxon>
        <taxon>Mucoromycota</taxon>
        <taxon>Glomeromycotina</taxon>
        <taxon>Glomeromycetes</taxon>
        <taxon>Diversisporales</taxon>
        <taxon>Gigasporaceae</taxon>
        <taxon>Gigaspora</taxon>
    </lineage>
</organism>
<gene>
    <name evidence="1" type="ORF">GMARGA_LOCUS707</name>
</gene>
<evidence type="ECO:0000313" key="1">
    <source>
        <dbReference type="EMBL" id="CAG8469539.1"/>
    </source>
</evidence>
<protein>
    <submittedName>
        <fullName evidence="1">14924_t:CDS:1</fullName>
    </submittedName>
</protein>
<reference evidence="1 2" key="1">
    <citation type="submission" date="2021-06" db="EMBL/GenBank/DDBJ databases">
        <authorList>
            <person name="Kallberg Y."/>
            <person name="Tangrot J."/>
            <person name="Rosling A."/>
        </authorList>
    </citation>
    <scope>NUCLEOTIDE SEQUENCE [LARGE SCALE GENOMIC DNA]</scope>
    <source>
        <strain evidence="1 2">120-4 pot B 10/14</strain>
    </source>
</reference>
<keyword evidence="2" id="KW-1185">Reference proteome</keyword>
<proteinExistence type="predicted"/>
<name>A0ABM8VX96_GIGMA</name>
<accession>A0ABM8VX96</accession>
<evidence type="ECO:0000313" key="2">
    <source>
        <dbReference type="Proteomes" id="UP000789901"/>
    </source>
</evidence>
<dbReference type="Proteomes" id="UP000789901">
    <property type="component" value="Unassembled WGS sequence"/>
</dbReference>
<dbReference type="EMBL" id="CAJVQB010000133">
    <property type="protein sequence ID" value="CAG8469539.1"/>
    <property type="molecule type" value="Genomic_DNA"/>
</dbReference>